<evidence type="ECO:0000313" key="1">
    <source>
        <dbReference type="EMBL" id="GGD27299.1"/>
    </source>
</evidence>
<accession>A0A916Y2R4</accession>
<dbReference type="Gene3D" id="2.30.30.110">
    <property type="match status" value="1"/>
</dbReference>
<comment type="caution">
    <text evidence="1">The sequence shown here is derived from an EMBL/GenBank/DDBJ whole genome shotgun (WGS) entry which is preliminary data.</text>
</comment>
<dbReference type="InterPro" id="IPR003477">
    <property type="entry name" value="PemK-like"/>
</dbReference>
<dbReference type="Proteomes" id="UP000613160">
    <property type="component" value="Unassembled WGS sequence"/>
</dbReference>
<dbReference type="PANTHER" id="PTHR33988:SF1">
    <property type="entry name" value="ENDORIBONUCLEASE MAZF7-RELATED"/>
    <property type="match status" value="1"/>
</dbReference>
<gene>
    <name evidence="1" type="ORF">GCM10011335_32950</name>
</gene>
<dbReference type="InterPro" id="IPR011067">
    <property type="entry name" value="Plasmid_toxin/cell-grow_inhib"/>
</dbReference>
<dbReference type="EMBL" id="BMJJ01000008">
    <property type="protein sequence ID" value="GGD27299.1"/>
    <property type="molecule type" value="Genomic_DNA"/>
</dbReference>
<dbReference type="SUPFAM" id="SSF50118">
    <property type="entry name" value="Cell growth inhibitor/plasmid maintenance toxic component"/>
    <property type="match status" value="1"/>
</dbReference>
<dbReference type="GO" id="GO:0004521">
    <property type="term" value="F:RNA endonuclease activity"/>
    <property type="evidence" value="ECO:0007669"/>
    <property type="project" value="TreeGrafter"/>
</dbReference>
<dbReference type="GO" id="GO:0016075">
    <property type="term" value="P:rRNA catabolic process"/>
    <property type="evidence" value="ECO:0007669"/>
    <property type="project" value="TreeGrafter"/>
</dbReference>
<reference evidence="1" key="2">
    <citation type="submission" date="2020-09" db="EMBL/GenBank/DDBJ databases">
        <authorList>
            <person name="Sun Q."/>
            <person name="Zhou Y."/>
        </authorList>
    </citation>
    <scope>NUCLEOTIDE SEQUENCE</scope>
    <source>
        <strain evidence="1">CGMCC 1.15493</strain>
    </source>
</reference>
<dbReference type="AlphaFoldDB" id="A0A916Y2R4"/>
<name>A0A916Y2R4_9HYPH</name>
<sequence>MKRGDVVLVSGQGDYGKARPAVVVQADHFAAHLGSVTVVPFTSDLGTDISIRIQIAPTVSDGLRNTSRAMVDKLQTYPRKKVFEVIGALDAEEMAALDRCLAVFLQLANAFAPASFVYSRSQDQQP</sequence>
<evidence type="ECO:0000313" key="2">
    <source>
        <dbReference type="Proteomes" id="UP000613160"/>
    </source>
</evidence>
<organism evidence="1 2">
    <name type="scientific">Aureimonas glaciei</name>
    <dbReference type="NCBI Taxonomy" id="1776957"/>
    <lineage>
        <taxon>Bacteria</taxon>
        <taxon>Pseudomonadati</taxon>
        <taxon>Pseudomonadota</taxon>
        <taxon>Alphaproteobacteria</taxon>
        <taxon>Hyphomicrobiales</taxon>
        <taxon>Aurantimonadaceae</taxon>
        <taxon>Aureimonas</taxon>
    </lineage>
</organism>
<dbReference type="GO" id="GO:0006402">
    <property type="term" value="P:mRNA catabolic process"/>
    <property type="evidence" value="ECO:0007669"/>
    <property type="project" value="TreeGrafter"/>
</dbReference>
<dbReference type="RefSeq" id="WP_188852681.1">
    <property type="nucleotide sequence ID" value="NZ_BMJJ01000008.1"/>
</dbReference>
<dbReference type="Pfam" id="PF02452">
    <property type="entry name" value="PemK_toxin"/>
    <property type="match status" value="1"/>
</dbReference>
<keyword evidence="2" id="KW-1185">Reference proteome</keyword>
<proteinExistence type="predicted"/>
<dbReference type="PANTHER" id="PTHR33988">
    <property type="entry name" value="ENDORIBONUCLEASE MAZF-RELATED"/>
    <property type="match status" value="1"/>
</dbReference>
<protein>
    <submittedName>
        <fullName evidence="1">mRNA interferase PemK</fullName>
    </submittedName>
</protein>
<dbReference type="GO" id="GO:0003677">
    <property type="term" value="F:DNA binding"/>
    <property type="evidence" value="ECO:0007669"/>
    <property type="project" value="InterPro"/>
</dbReference>
<reference evidence="1" key="1">
    <citation type="journal article" date="2014" name="Int. J. Syst. Evol. Microbiol.">
        <title>Complete genome sequence of Corynebacterium casei LMG S-19264T (=DSM 44701T), isolated from a smear-ripened cheese.</title>
        <authorList>
            <consortium name="US DOE Joint Genome Institute (JGI-PGF)"/>
            <person name="Walter F."/>
            <person name="Albersmeier A."/>
            <person name="Kalinowski J."/>
            <person name="Ruckert C."/>
        </authorList>
    </citation>
    <scope>NUCLEOTIDE SEQUENCE</scope>
    <source>
        <strain evidence="1">CGMCC 1.15493</strain>
    </source>
</reference>